<dbReference type="HOGENOM" id="CLU_3229157_0_0_9"/>
<proteinExistence type="predicted"/>
<dbReference type="AlphaFoldDB" id="B7IZA5"/>
<evidence type="ECO:0000313" key="2">
    <source>
        <dbReference type="Proteomes" id="UP000006744"/>
    </source>
</evidence>
<keyword evidence="1" id="KW-0614">Plasmid</keyword>
<name>B7IZA5_BACC2</name>
<gene>
    <name evidence="1" type="ordered locus">BCG9842_0082</name>
</gene>
<reference evidence="1 2" key="1">
    <citation type="submission" date="2008-10" db="EMBL/GenBank/DDBJ databases">
        <title>Genome sequence of Bacillus cereus G9842.</title>
        <authorList>
            <person name="Dodson R.J."/>
            <person name="Durkin A.S."/>
            <person name="Rosovitz M.J."/>
            <person name="Rasko D.A."/>
            <person name="Hoffmaster A."/>
            <person name="Ravel J."/>
            <person name="Sutton G."/>
        </authorList>
    </citation>
    <scope>NUCLEOTIDE SEQUENCE [LARGE SCALE GENOMIC DNA]</scope>
    <source>
        <strain evidence="1 2">G9842</strain>
        <plasmid evidence="1 2">pG9842_209</plasmid>
    </source>
</reference>
<dbReference type="EMBL" id="CP001187">
    <property type="protein sequence ID" value="ACK98605.1"/>
    <property type="molecule type" value="Genomic_DNA"/>
</dbReference>
<organism evidence="1 2">
    <name type="scientific">Bacillus cereus (strain G9842)</name>
    <dbReference type="NCBI Taxonomy" id="405531"/>
    <lineage>
        <taxon>Bacteria</taxon>
        <taxon>Bacillati</taxon>
        <taxon>Bacillota</taxon>
        <taxon>Bacilli</taxon>
        <taxon>Bacillales</taxon>
        <taxon>Bacillaceae</taxon>
        <taxon>Bacillus</taxon>
        <taxon>Bacillus cereus group</taxon>
    </lineage>
</organism>
<accession>B7IZA5</accession>
<dbReference type="KEGG" id="bcg:BCG9842_0082"/>
<protein>
    <submittedName>
        <fullName evidence="1">Uncharacterized protein</fullName>
    </submittedName>
</protein>
<evidence type="ECO:0000313" key="1">
    <source>
        <dbReference type="EMBL" id="ACK98605.1"/>
    </source>
</evidence>
<geneLocation type="plasmid" evidence="1 2">
    <name>pG9842_209</name>
</geneLocation>
<sequence>MFIDNIGKYVEIQVAVPSSNVNRKQVLIIVDFMVINESNAKEL</sequence>
<dbReference type="Proteomes" id="UP000006744">
    <property type="component" value="Plasmid pG9842_209"/>
</dbReference>